<organism evidence="9 10">
    <name type="scientific">Siculibacillus lacustris</name>
    <dbReference type="NCBI Taxonomy" id="1549641"/>
    <lineage>
        <taxon>Bacteria</taxon>
        <taxon>Pseudomonadati</taxon>
        <taxon>Pseudomonadota</taxon>
        <taxon>Alphaproteobacteria</taxon>
        <taxon>Hyphomicrobiales</taxon>
        <taxon>Ancalomicrobiaceae</taxon>
        <taxon>Siculibacillus</taxon>
    </lineage>
</organism>
<dbReference type="OrthoDB" id="9786495at2"/>
<dbReference type="AlphaFoldDB" id="A0A4Q9VKN1"/>
<dbReference type="Gene3D" id="1.10.3720.10">
    <property type="entry name" value="MetI-like"/>
    <property type="match status" value="1"/>
</dbReference>
<dbReference type="GO" id="GO:0005886">
    <property type="term" value="C:plasma membrane"/>
    <property type="evidence" value="ECO:0007669"/>
    <property type="project" value="UniProtKB-SubCell"/>
</dbReference>
<evidence type="ECO:0000256" key="6">
    <source>
        <dbReference type="ARBA" id="ARBA00023136"/>
    </source>
</evidence>
<dbReference type="RefSeq" id="WP_131310441.1">
    <property type="nucleotide sequence ID" value="NZ_SJFN01000023.1"/>
</dbReference>
<accession>A0A4Q9VKN1</accession>
<feature type="transmembrane region" description="Helical" evidence="7">
    <location>
        <begin position="246"/>
        <end position="265"/>
    </location>
</feature>
<evidence type="ECO:0000256" key="7">
    <source>
        <dbReference type="RuleBase" id="RU363032"/>
    </source>
</evidence>
<keyword evidence="10" id="KW-1185">Reference proteome</keyword>
<evidence type="ECO:0000256" key="4">
    <source>
        <dbReference type="ARBA" id="ARBA00022692"/>
    </source>
</evidence>
<comment type="caution">
    <text evidence="9">The sequence shown here is derived from an EMBL/GenBank/DDBJ whole genome shotgun (WGS) entry which is preliminary data.</text>
</comment>
<comment type="similarity">
    <text evidence="7">Belongs to the binding-protein-dependent transport system permease family.</text>
</comment>
<dbReference type="Proteomes" id="UP000292781">
    <property type="component" value="Unassembled WGS sequence"/>
</dbReference>
<feature type="domain" description="ABC transmembrane type-1" evidence="8">
    <location>
        <begin position="81"/>
        <end position="269"/>
    </location>
</feature>
<evidence type="ECO:0000256" key="5">
    <source>
        <dbReference type="ARBA" id="ARBA00022989"/>
    </source>
</evidence>
<keyword evidence="6 7" id="KW-0472">Membrane</keyword>
<dbReference type="SUPFAM" id="SSF161098">
    <property type="entry name" value="MetI-like"/>
    <property type="match status" value="1"/>
</dbReference>
<dbReference type="Pfam" id="PF00528">
    <property type="entry name" value="BPD_transp_1"/>
    <property type="match status" value="1"/>
</dbReference>
<evidence type="ECO:0000313" key="9">
    <source>
        <dbReference type="EMBL" id="TBW35957.1"/>
    </source>
</evidence>
<dbReference type="InterPro" id="IPR035906">
    <property type="entry name" value="MetI-like_sf"/>
</dbReference>
<keyword evidence="2 7" id="KW-0813">Transport</keyword>
<feature type="transmembrane region" description="Helical" evidence="7">
    <location>
        <begin position="92"/>
        <end position="112"/>
    </location>
</feature>
<sequence>MSEPLIVRSAASPSVRAARVPAAASRRRGFAAAGGVGSFVTVLLVGVLLWWAVVLIAAPPPFLLPGPDRVARAIVAHAGDLSQAGAVTLVEILLGFAFGVVLGGATAVAMALMPWTARLILPAVVVVQALPVFAIAPVLVLWFGFGLASKVVMASLVIFFPVASSLHEGLSRTDSGLLDLARLHGATRARTFVLIRWPSARPQLIAGLKMAAGVAPIGAIIGEWVGASQGLGLMMMHANARLQTDVMFAALAVLAVIALAGRAAVDLLTRHWAPWAPDTGLTRL</sequence>
<dbReference type="PROSITE" id="PS50928">
    <property type="entry name" value="ABC_TM1"/>
    <property type="match status" value="1"/>
</dbReference>
<feature type="transmembrane region" description="Helical" evidence="7">
    <location>
        <begin position="119"/>
        <end position="145"/>
    </location>
</feature>
<dbReference type="PANTHER" id="PTHR30151:SF20">
    <property type="entry name" value="ABC TRANSPORTER PERMEASE PROTEIN HI_0355-RELATED"/>
    <property type="match status" value="1"/>
</dbReference>
<feature type="transmembrane region" description="Helical" evidence="7">
    <location>
        <begin position="204"/>
        <end position="226"/>
    </location>
</feature>
<dbReference type="GO" id="GO:0055085">
    <property type="term" value="P:transmembrane transport"/>
    <property type="evidence" value="ECO:0007669"/>
    <property type="project" value="InterPro"/>
</dbReference>
<keyword evidence="4 7" id="KW-0812">Transmembrane</keyword>
<protein>
    <submittedName>
        <fullName evidence="9">ABC transporter permease</fullName>
    </submittedName>
</protein>
<proteinExistence type="inferred from homology"/>
<dbReference type="InterPro" id="IPR000515">
    <property type="entry name" value="MetI-like"/>
</dbReference>
<comment type="subcellular location">
    <subcellularLocation>
        <location evidence="1 7">Cell membrane</location>
        <topology evidence="1 7">Multi-pass membrane protein</topology>
    </subcellularLocation>
</comment>
<evidence type="ECO:0000256" key="2">
    <source>
        <dbReference type="ARBA" id="ARBA00022448"/>
    </source>
</evidence>
<dbReference type="PANTHER" id="PTHR30151">
    <property type="entry name" value="ALKANE SULFONATE ABC TRANSPORTER-RELATED, MEMBRANE SUBUNIT"/>
    <property type="match status" value="1"/>
</dbReference>
<evidence type="ECO:0000256" key="1">
    <source>
        <dbReference type="ARBA" id="ARBA00004651"/>
    </source>
</evidence>
<name>A0A4Q9VKN1_9HYPH</name>
<reference evidence="9 10" key="1">
    <citation type="submission" date="2019-02" db="EMBL/GenBank/DDBJ databases">
        <title>Siculibacillus lacustris gen. nov., sp. nov., a new rosette-forming bacterium isolated from a freshwater crater lake (Lake St. Ana, Romania).</title>
        <authorList>
            <person name="Felfoldi T."/>
            <person name="Marton Z."/>
            <person name="Szabo A."/>
            <person name="Mentes A."/>
            <person name="Boka K."/>
            <person name="Marialigeti K."/>
            <person name="Mathe I."/>
            <person name="Koncz M."/>
            <person name="Schumann P."/>
            <person name="Toth E."/>
        </authorList>
    </citation>
    <scope>NUCLEOTIDE SEQUENCE [LARGE SCALE GENOMIC DNA]</scope>
    <source>
        <strain evidence="9 10">SA-279</strain>
    </source>
</reference>
<feature type="transmembrane region" description="Helical" evidence="7">
    <location>
        <begin position="151"/>
        <end position="170"/>
    </location>
</feature>
<gene>
    <name evidence="9" type="ORF">EYW49_15180</name>
</gene>
<keyword evidence="5 7" id="KW-1133">Transmembrane helix</keyword>
<evidence type="ECO:0000259" key="8">
    <source>
        <dbReference type="PROSITE" id="PS50928"/>
    </source>
</evidence>
<feature type="transmembrane region" description="Helical" evidence="7">
    <location>
        <begin position="29"/>
        <end position="58"/>
    </location>
</feature>
<dbReference type="CDD" id="cd06261">
    <property type="entry name" value="TM_PBP2"/>
    <property type="match status" value="1"/>
</dbReference>
<evidence type="ECO:0000313" key="10">
    <source>
        <dbReference type="Proteomes" id="UP000292781"/>
    </source>
</evidence>
<dbReference type="EMBL" id="SJFN01000023">
    <property type="protein sequence ID" value="TBW35957.1"/>
    <property type="molecule type" value="Genomic_DNA"/>
</dbReference>
<keyword evidence="3" id="KW-1003">Cell membrane</keyword>
<evidence type="ECO:0000256" key="3">
    <source>
        <dbReference type="ARBA" id="ARBA00022475"/>
    </source>
</evidence>